<dbReference type="Proteomes" id="UP000470470">
    <property type="component" value="Unassembled WGS sequence"/>
</dbReference>
<accession>A0A7K3WJG5</accession>
<reference evidence="2 3" key="1">
    <citation type="submission" date="2020-02" db="EMBL/GenBank/DDBJ databases">
        <title>The whole genome sequence of CPCC 205119.</title>
        <authorList>
            <person name="Jiang Z."/>
        </authorList>
    </citation>
    <scope>NUCLEOTIDE SEQUENCE [LARGE SCALE GENOMIC DNA]</scope>
    <source>
        <strain evidence="2 3">CPCC 205119</strain>
    </source>
</reference>
<name>A0A7K3WJG5_9ACTN</name>
<evidence type="ECO:0000313" key="3">
    <source>
        <dbReference type="Proteomes" id="UP000470470"/>
    </source>
</evidence>
<dbReference type="EMBL" id="JAAGWK010000039">
    <property type="protein sequence ID" value="NEL56648.1"/>
    <property type="molecule type" value="Genomic_DNA"/>
</dbReference>
<feature type="region of interest" description="Disordered" evidence="1">
    <location>
        <begin position="1"/>
        <end position="20"/>
    </location>
</feature>
<dbReference type="RefSeq" id="WP_163638875.1">
    <property type="nucleotide sequence ID" value="NZ_JAAGWK010000039.1"/>
</dbReference>
<protein>
    <submittedName>
        <fullName evidence="2">Uncharacterized protein</fullName>
    </submittedName>
</protein>
<organism evidence="2 3">
    <name type="scientific">Goekera deserti</name>
    <dbReference type="NCBI Taxonomy" id="2497753"/>
    <lineage>
        <taxon>Bacteria</taxon>
        <taxon>Bacillati</taxon>
        <taxon>Actinomycetota</taxon>
        <taxon>Actinomycetes</taxon>
        <taxon>Geodermatophilales</taxon>
        <taxon>Geodermatophilaceae</taxon>
        <taxon>Goekera</taxon>
    </lineage>
</organism>
<comment type="caution">
    <text evidence="2">The sequence shown here is derived from an EMBL/GenBank/DDBJ whole genome shotgun (WGS) entry which is preliminary data.</text>
</comment>
<evidence type="ECO:0000256" key="1">
    <source>
        <dbReference type="SAM" id="MobiDB-lite"/>
    </source>
</evidence>
<evidence type="ECO:0000313" key="2">
    <source>
        <dbReference type="EMBL" id="NEL56648.1"/>
    </source>
</evidence>
<keyword evidence="3" id="KW-1185">Reference proteome</keyword>
<proteinExistence type="predicted"/>
<sequence length="148" mass="15194">MAAVAVSTAGCSEQTPDHNDAAYIPASQSEIPSLDGTQSYAVPAGINAVNGDLAQRGVQCPSFDEQDAPPALEQALCTTQDGRTAMISIWPSAEVRDDEVAARLDDPDPCLVSGRDAAAWSVDASASPELCRQVAMALGGVLVQAPAP</sequence>
<gene>
    <name evidence="2" type="ORF">G1H19_22015</name>
</gene>
<dbReference type="AlphaFoldDB" id="A0A7K3WJG5"/>